<accession>A0AAD4MDC4</accession>
<keyword evidence="3" id="KW-1185">Reference proteome</keyword>
<reference evidence="2" key="1">
    <citation type="journal article" date="2022" name="New Phytol.">
        <title>Evolutionary transition to the ectomycorrhizal habit in the genomes of a hyperdiverse lineage of mushroom-forming fungi.</title>
        <authorList>
            <person name="Looney B."/>
            <person name="Miyauchi S."/>
            <person name="Morin E."/>
            <person name="Drula E."/>
            <person name="Courty P.E."/>
            <person name="Kohler A."/>
            <person name="Kuo A."/>
            <person name="LaButti K."/>
            <person name="Pangilinan J."/>
            <person name="Lipzen A."/>
            <person name="Riley R."/>
            <person name="Andreopoulos W."/>
            <person name="He G."/>
            <person name="Johnson J."/>
            <person name="Nolan M."/>
            <person name="Tritt A."/>
            <person name="Barry K.W."/>
            <person name="Grigoriev I.V."/>
            <person name="Nagy L.G."/>
            <person name="Hibbett D."/>
            <person name="Henrissat B."/>
            <person name="Matheny P.B."/>
            <person name="Labbe J."/>
            <person name="Martin F.M."/>
        </authorList>
    </citation>
    <scope>NUCLEOTIDE SEQUENCE</scope>
    <source>
        <strain evidence="2">BPL690</strain>
    </source>
</reference>
<dbReference type="EMBL" id="WTXG01000001">
    <property type="protein sequence ID" value="KAI0307794.1"/>
    <property type="molecule type" value="Genomic_DNA"/>
</dbReference>
<comment type="caution">
    <text evidence="2">The sequence shown here is derived from an EMBL/GenBank/DDBJ whole genome shotgun (WGS) entry which is preliminary data.</text>
</comment>
<feature type="signal peptide" evidence="1">
    <location>
        <begin position="1"/>
        <end position="23"/>
    </location>
</feature>
<keyword evidence="1" id="KW-0732">Signal</keyword>
<proteinExistence type="predicted"/>
<gene>
    <name evidence="2" type="ORF">B0F90DRAFT_65151</name>
</gene>
<dbReference type="Proteomes" id="UP001203297">
    <property type="component" value="Unassembled WGS sequence"/>
</dbReference>
<evidence type="ECO:0000256" key="1">
    <source>
        <dbReference type="SAM" id="SignalP"/>
    </source>
</evidence>
<dbReference type="AlphaFoldDB" id="A0AAD4MDC4"/>
<organism evidence="2 3">
    <name type="scientific">Multifurca ochricompacta</name>
    <dbReference type="NCBI Taxonomy" id="376703"/>
    <lineage>
        <taxon>Eukaryota</taxon>
        <taxon>Fungi</taxon>
        <taxon>Dikarya</taxon>
        <taxon>Basidiomycota</taxon>
        <taxon>Agaricomycotina</taxon>
        <taxon>Agaricomycetes</taxon>
        <taxon>Russulales</taxon>
        <taxon>Russulaceae</taxon>
        <taxon>Multifurca</taxon>
    </lineage>
</organism>
<name>A0AAD4MDC4_9AGAM</name>
<sequence length="131" mass="14394">MTNTLSQVLLLTLLIGYVQLVATTPEVDQWIAAPRGLEISVSHSVPFPIGFTLTMNIGEMSLFCQPSVLLSKQMFREPFYSSPPFLFEIRRLQVGHDIAALTAARTIGHLLKVLAAQSPKNGFAVNQTVPK</sequence>
<protein>
    <submittedName>
        <fullName evidence="2">Uncharacterized protein</fullName>
    </submittedName>
</protein>
<evidence type="ECO:0000313" key="3">
    <source>
        <dbReference type="Proteomes" id="UP001203297"/>
    </source>
</evidence>
<feature type="chain" id="PRO_5042173019" evidence="1">
    <location>
        <begin position="24"/>
        <end position="131"/>
    </location>
</feature>
<evidence type="ECO:0000313" key="2">
    <source>
        <dbReference type="EMBL" id="KAI0307794.1"/>
    </source>
</evidence>